<proteinExistence type="predicted"/>
<protein>
    <recommendedName>
        <fullName evidence="3">PARP-type domain-containing protein</fullName>
    </recommendedName>
</protein>
<reference evidence="1 2" key="1">
    <citation type="submission" date="2024-09" db="EMBL/GenBank/DDBJ databases">
        <title>Genome sequencing and assembly of Phytophthora oleae, isolate VK10A, causative agent of rot of olive drupes.</title>
        <authorList>
            <person name="Conti Taguali S."/>
            <person name="Riolo M."/>
            <person name="La Spada F."/>
            <person name="Cacciola S.O."/>
            <person name="Dionisio G."/>
        </authorList>
    </citation>
    <scope>NUCLEOTIDE SEQUENCE [LARGE SCALE GENOMIC DNA]</scope>
    <source>
        <strain evidence="1 2">VK10A</strain>
    </source>
</reference>
<organism evidence="1 2">
    <name type="scientific">Phytophthora oleae</name>
    <dbReference type="NCBI Taxonomy" id="2107226"/>
    <lineage>
        <taxon>Eukaryota</taxon>
        <taxon>Sar</taxon>
        <taxon>Stramenopiles</taxon>
        <taxon>Oomycota</taxon>
        <taxon>Peronosporomycetes</taxon>
        <taxon>Peronosporales</taxon>
        <taxon>Peronosporaceae</taxon>
        <taxon>Phytophthora</taxon>
    </lineage>
</organism>
<keyword evidence="2" id="KW-1185">Reference proteome</keyword>
<accession>A0ABD3FUH9</accession>
<gene>
    <name evidence="1" type="ORF">V7S43_004417</name>
</gene>
<dbReference type="EMBL" id="JBIMZQ010000007">
    <property type="protein sequence ID" value="KAL3670101.1"/>
    <property type="molecule type" value="Genomic_DNA"/>
</dbReference>
<evidence type="ECO:0008006" key="3">
    <source>
        <dbReference type="Google" id="ProtNLM"/>
    </source>
</evidence>
<dbReference type="AlphaFoldDB" id="A0ABD3FUH9"/>
<evidence type="ECO:0000313" key="2">
    <source>
        <dbReference type="Proteomes" id="UP001632037"/>
    </source>
</evidence>
<dbReference type="Proteomes" id="UP001632037">
    <property type="component" value="Unassembled WGS sequence"/>
</dbReference>
<name>A0ABD3FUH9_9STRA</name>
<evidence type="ECO:0000313" key="1">
    <source>
        <dbReference type="EMBL" id="KAL3670101.1"/>
    </source>
</evidence>
<comment type="caution">
    <text evidence="1">The sequence shown here is derived from an EMBL/GenBank/DDBJ whole genome shotgun (WGS) entry which is preliminary data.</text>
</comment>
<sequence length="183" mass="20756">MARVAVDAIAKRIVLVADRRTGVAYGDWSRRGNIKGHASSPVKGLKEALRKRAVVFSMDEFRTSKLCSQCDQSLSPVRYAVDTKLPKRRKRKGVVLARNRAEVQFKEKGCHGVLRCNHATCSSQYWDRDVNAAKNILSVLQNQLAGVTDRPLRLQRTPKSQPSKLNSQPIHSRVVPFIWMRRH</sequence>